<dbReference type="EMBL" id="CP009788">
    <property type="protein sequence ID" value="AJE04391.1"/>
    <property type="molecule type" value="Genomic_DNA"/>
</dbReference>
<evidence type="ECO:0000256" key="2">
    <source>
        <dbReference type="ARBA" id="ARBA00022475"/>
    </source>
</evidence>
<gene>
    <name evidence="7" type="ORF">GPICK_14425</name>
</gene>
<dbReference type="Pfam" id="PF03626">
    <property type="entry name" value="COX4_pro"/>
    <property type="match status" value="1"/>
</dbReference>
<keyword evidence="8" id="KW-1185">Reference proteome</keyword>
<evidence type="ECO:0000256" key="1">
    <source>
        <dbReference type="ARBA" id="ARBA00004651"/>
    </source>
</evidence>
<evidence type="ECO:0008006" key="9">
    <source>
        <dbReference type="Google" id="ProtNLM"/>
    </source>
</evidence>
<accession>A0A0B5BK03</accession>
<comment type="subcellular location">
    <subcellularLocation>
        <location evidence="1">Cell membrane</location>
        <topology evidence="1">Multi-pass membrane protein</topology>
    </subcellularLocation>
</comment>
<dbReference type="InterPro" id="IPR011743">
    <property type="entry name" value="Caa3_sub_IV"/>
</dbReference>
<dbReference type="GO" id="GO:0005886">
    <property type="term" value="C:plasma membrane"/>
    <property type="evidence" value="ECO:0007669"/>
    <property type="project" value="UniProtKB-SubCell"/>
</dbReference>
<proteinExistence type="predicted"/>
<dbReference type="Proteomes" id="UP000057609">
    <property type="component" value="Chromosome"/>
</dbReference>
<dbReference type="InterPro" id="IPR005171">
    <property type="entry name" value="Cyt_c_oxidase_su4_prok"/>
</dbReference>
<keyword evidence="3 6" id="KW-0812">Transmembrane</keyword>
<evidence type="ECO:0000256" key="3">
    <source>
        <dbReference type="ARBA" id="ARBA00022692"/>
    </source>
</evidence>
<reference evidence="7 8" key="1">
    <citation type="journal article" date="2015" name="Genome Announc.">
        <title>Complete Genome of Geobacter pickeringii G13T, a Metal-Reducing Isolate from Sedimentary Kaolin Deposits.</title>
        <authorList>
            <person name="Badalamenti J.P."/>
            <person name="Bond D.R."/>
        </authorList>
    </citation>
    <scope>NUCLEOTIDE SEQUENCE [LARGE SCALE GENOMIC DNA]</scope>
    <source>
        <strain evidence="7 8">G13</strain>
    </source>
</reference>
<dbReference type="KEGG" id="gpi:GPICK_14425"/>
<keyword evidence="4 6" id="KW-1133">Transmembrane helix</keyword>
<protein>
    <recommendedName>
        <fullName evidence="9">Cytochrome C oxidase subunit IV</fullName>
    </recommendedName>
</protein>
<dbReference type="RefSeq" id="WP_039744347.1">
    <property type="nucleotide sequence ID" value="NZ_CP009788.1"/>
</dbReference>
<evidence type="ECO:0000256" key="4">
    <source>
        <dbReference type="ARBA" id="ARBA00022989"/>
    </source>
</evidence>
<feature type="transmembrane region" description="Helical" evidence="6">
    <location>
        <begin position="33"/>
        <end position="54"/>
    </location>
</feature>
<evidence type="ECO:0000256" key="6">
    <source>
        <dbReference type="SAM" id="Phobius"/>
    </source>
</evidence>
<dbReference type="NCBIfam" id="TIGR02229">
    <property type="entry name" value="caa3_sub_IV"/>
    <property type="match status" value="1"/>
</dbReference>
<evidence type="ECO:0000256" key="5">
    <source>
        <dbReference type="ARBA" id="ARBA00023136"/>
    </source>
</evidence>
<sequence>MTAQRTYIAIWLALLVLTGITWGVSYLDLGLGNAAAALAIASLKAALVALYFMHLRNEGRLVWAFALFPLGFLALIIFGTLSDTLFR</sequence>
<keyword evidence="2" id="KW-1003">Cell membrane</keyword>
<keyword evidence="5 6" id="KW-0472">Membrane</keyword>
<organism evidence="7 8">
    <name type="scientific">Geobacter pickeringii</name>
    <dbReference type="NCBI Taxonomy" id="345632"/>
    <lineage>
        <taxon>Bacteria</taxon>
        <taxon>Pseudomonadati</taxon>
        <taxon>Thermodesulfobacteriota</taxon>
        <taxon>Desulfuromonadia</taxon>
        <taxon>Geobacterales</taxon>
        <taxon>Geobacteraceae</taxon>
        <taxon>Geobacter</taxon>
    </lineage>
</organism>
<name>A0A0B5BK03_9BACT</name>
<dbReference type="STRING" id="345632.GPICK_14425"/>
<dbReference type="AlphaFoldDB" id="A0A0B5BK03"/>
<evidence type="ECO:0000313" key="7">
    <source>
        <dbReference type="EMBL" id="AJE04391.1"/>
    </source>
</evidence>
<feature type="transmembrane region" description="Helical" evidence="6">
    <location>
        <begin position="61"/>
        <end position="81"/>
    </location>
</feature>
<feature type="transmembrane region" description="Helical" evidence="6">
    <location>
        <begin position="7"/>
        <end position="27"/>
    </location>
</feature>
<dbReference type="HOGENOM" id="CLU_146734_3_0_7"/>
<evidence type="ECO:0000313" key="8">
    <source>
        <dbReference type="Proteomes" id="UP000057609"/>
    </source>
</evidence>